<protein>
    <submittedName>
        <fullName evidence="1">Uncharacterized protein</fullName>
    </submittedName>
</protein>
<evidence type="ECO:0000313" key="1">
    <source>
        <dbReference type="EMBL" id="SMY05321.1"/>
    </source>
</evidence>
<gene>
    <name evidence="1" type="ORF">BAURA86_04037</name>
</gene>
<dbReference type="AlphaFoldDB" id="A0A2H1L045"/>
<dbReference type="Proteomes" id="UP000234300">
    <property type="component" value="Unassembled WGS sequence"/>
</dbReference>
<reference evidence="1 2" key="1">
    <citation type="submission" date="2017-03" db="EMBL/GenBank/DDBJ databases">
        <authorList>
            <person name="Afonso C.L."/>
            <person name="Miller P.J."/>
            <person name="Scott M.A."/>
            <person name="Spackman E."/>
            <person name="Goraichik I."/>
            <person name="Dimitrov K.M."/>
            <person name="Suarez D.L."/>
            <person name="Swayne D.E."/>
        </authorList>
    </citation>
    <scope>NUCLEOTIDE SEQUENCE [LARGE SCALE GENOMIC DNA]</scope>
    <source>
        <strain evidence="2">8(6)</strain>
    </source>
</reference>
<evidence type="ECO:0000313" key="2">
    <source>
        <dbReference type="Proteomes" id="UP000234300"/>
    </source>
</evidence>
<dbReference type="EMBL" id="FXZI01000040">
    <property type="protein sequence ID" value="SMY05321.1"/>
    <property type="molecule type" value="Genomic_DNA"/>
</dbReference>
<proteinExistence type="predicted"/>
<name>A0A2H1L045_BREAU</name>
<organism evidence="1 2">
    <name type="scientific">Brevibacterium aurantiacum</name>
    <dbReference type="NCBI Taxonomy" id="273384"/>
    <lineage>
        <taxon>Bacteria</taxon>
        <taxon>Bacillati</taxon>
        <taxon>Actinomycetota</taxon>
        <taxon>Actinomycetes</taxon>
        <taxon>Micrococcales</taxon>
        <taxon>Brevibacteriaceae</taxon>
        <taxon>Brevibacterium</taxon>
    </lineage>
</organism>
<sequence length="245" mass="27476">MEPNPACRLFAAERVYPPWHSRGALRLGPYRINEEPQNLSVGIPLAVGEQPFLNCKVDYRCCLDRDDDFLAVEKSKLEVVPMAGAGPIFRYEYGRNSGKVPSVHMHVHAHRGAFTFLMAKAVQSTRRARSRPDANSVPSLQSIHFLLGGHRFRPRLEDVLETLIEEFGVGKQKSTQATPKDRRAQWRRTQTRAVVRVFFRSWATTSSGRLKSTLPLSGGLDSSSTRISFRFLVGAALTSVKPRVS</sequence>
<accession>A0A2H1L045</accession>